<dbReference type="AlphaFoldDB" id="A0A1J1E1E1"/>
<gene>
    <name evidence="2" type="ORF">JBKA6_0752</name>
</gene>
<dbReference type="Gene3D" id="2.60.40.2340">
    <property type="match status" value="1"/>
</dbReference>
<dbReference type="RefSeq" id="WP_157776929.1">
    <property type="nucleotide sequence ID" value="NZ_AP014564.1"/>
</dbReference>
<protein>
    <recommendedName>
        <fullName evidence="4">PKD domain-containing protein</fullName>
    </recommendedName>
</protein>
<dbReference type="OrthoDB" id="9813840at2"/>
<keyword evidence="1" id="KW-0732">Signal</keyword>
<dbReference type="InterPro" id="IPR011889">
    <property type="entry name" value="Liste_lipo_26"/>
</dbReference>
<dbReference type="Proteomes" id="UP000243197">
    <property type="component" value="Chromosome"/>
</dbReference>
<accession>A0A1J1E1E1</accession>
<dbReference type="Pfam" id="PF03382">
    <property type="entry name" value="DUF285"/>
    <property type="match status" value="3"/>
</dbReference>
<dbReference type="InterPro" id="IPR005046">
    <property type="entry name" value="DUF285"/>
</dbReference>
<dbReference type="EMBL" id="AP014564">
    <property type="protein sequence ID" value="BAV94765.1"/>
    <property type="molecule type" value="Genomic_DNA"/>
</dbReference>
<evidence type="ECO:0008006" key="4">
    <source>
        <dbReference type="Google" id="ProtNLM"/>
    </source>
</evidence>
<dbReference type="KEGG" id="ise:JBKA6_0752"/>
<feature type="signal peptide" evidence="1">
    <location>
        <begin position="1"/>
        <end position="21"/>
    </location>
</feature>
<sequence length="567" mass="63339">MKFKRLSLFLLCAVLSFNSCIKEEIVGVKNEEEGKSGNKILSFELRNIPSSVDVSTDINHEDSSISISMNGLISYYDLKGISPSISVSKGAEIRSDELKDFINIENNPITYTVISESGKSREYKVKITYELKKFISKWEGSNMIKLPIYKGGDYDFVVDWGDGSEKERVTSFDDLASLHEYETDGSYTITITGKIEGFSFGKVETSSENIINIEDWGDLKLLNSAYLRRSEFYAGYVGVFEDCTKLVSLPLDSPNLEGVTDVTNMFEGTTSFNGDISKWDVSKVTNMIGMFKNAKSFNGDISKWDVSNVTNMSGMFEDAVSFNQNIGGWNVGNVTDMSSMFYGGYKAKIAMIFNQDISGWDVSNVTNMSSMFERASHFNQNLNKWNVGNVTSMGSMFKEATSFSGDISNWKVGNVTNMSKMFSGGSFGTIPFNGDITEWDVSNVTDMSNMFEGAENFNQNIGGWNVGSVTNMFAMFCGAITFNQDISGWDVSRVTNMRIMFSGCWPRVCDKTSSFEQDLSGWDVSNVTECSSFSRKAPKITEDKKPNFVSNCNTNSLYYWMKGYDDD</sequence>
<evidence type="ECO:0000313" key="3">
    <source>
        <dbReference type="Proteomes" id="UP000243197"/>
    </source>
</evidence>
<reference evidence="2 3" key="1">
    <citation type="submission" date="2014-03" db="EMBL/GenBank/DDBJ databases">
        <title>complete genome sequence of Flavobacteriaceae bacterium JBKA-6.</title>
        <authorList>
            <person name="Takano T."/>
            <person name="Nakamura Y."/>
            <person name="Takuma S."/>
            <person name="Yasuike M."/>
            <person name="Matsuyama T."/>
            <person name="Sakai T."/>
            <person name="Fujiwara A."/>
            <person name="Kimoto K."/>
            <person name="Fukuda Y."/>
            <person name="Kondo H."/>
            <person name="Hirono I."/>
            <person name="Nakayasu C."/>
        </authorList>
    </citation>
    <scope>NUCLEOTIDE SEQUENCE [LARGE SCALE GENOMIC DNA]</scope>
    <source>
        <strain evidence="2 3">JBKA-6</strain>
    </source>
</reference>
<organism evidence="2 3">
    <name type="scientific">Ichthyobacterium seriolicida</name>
    <dbReference type="NCBI Taxonomy" id="242600"/>
    <lineage>
        <taxon>Bacteria</taxon>
        <taxon>Pseudomonadati</taxon>
        <taxon>Bacteroidota</taxon>
        <taxon>Flavobacteriia</taxon>
        <taxon>Flavobacteriales</taxon>
        <taxon>Ichthyobacteriaceae</taxon>
        <taxon>Ichthyobacterium</taxon>
    </lineage>
</organism>
<dbReference type="NCBIfam" id="TIGR02167">
    <property type="entry name" value="Liste_lipo_26"/>
    <property type="match status" value="9"/>
</dbReference>
<evidence type="ECO:0000256" key="1">
    <source>
        <dbReference type="SAM" id="SignalP"/>
    </source>
</evidence>
<evidence type="ECO:0000313" key="2">
    <source>
        <dbReference type="EMBL" id="BAV94765.1"/>
    </source>
</evidence>
<proteinExistence type="predicted"/>
<feature type="chain" id="PRO_5013017904" description="PKD domain-containing protein" evidence="1">
    <location>
        <begin position="22"/>
        <end position="567"/>
    </location>
</feature>
<name>A0A1J1E1E1_9FLAO</name>
<keyword evidence="3" id="KW-1185">Reference proteome</keyword>